<dbReference type="InterPro" id="IPR011054">
    <property type="entry name" value="Rudment_hybrid_motif"/>
</dbReference>
<dbReference type="InterPro" id="IPR020559">
    <property type="entry name" value="PRibGlycinamide_synth_CS"/>
</dbReference>
<dbReference type="InterPro" id="IPR016185">
    <property type="entry name" value="PreATP-grasp_dom_sf"/>
</dbReference>
<accession>A0A6J6JHN2</accession>
<comment type="similarity">
    <text evidence="7">Belongs to the GARS family.</text>
</comment>
<dbReference type="Gene3D" id="3.90.600.10">
    <property type="entry name" value="Phosphoribosylglycinamide synthetase, C-terminal domain"/>
    <property type="match status" value="1"/>
</dbReference>
<dbReference type="GO" id="GO:0046872">
    <property type="term" value="F:metal ion binding"/>
    <property type="evidence" value="ECO:0007669"/>
    <property type="project" value="InterPro"/>
</dbReference>
<evidence type="ECO:0000256" key="2">
    <source>
        <dbReference type="ARBA" id="ARBA00013255"/>
    </source>
</evidence>
<dbReference type="Gene3D" id="3.30.1490.20">
    <property type="entry name" value="ATP-grasp fold, A domain"/>
    <property type="match status" value="1"/>
</dbReference>
<dbReference type="EMBL" id="CAEZVY010000009">
    <property type="protein sequence ID" value="CAB4635439.1"/>
    <property type="molecule type" value="Genomic_DNA"/>
</dbReference>
<dbReference type="GO" id="GO:0009113">
    <property type="term" value="P:purine nucleobase biosynthetic process"/>
    <property type="evidence" value="ECO:0007669"/>
    <property type="project" value="InterPro"/>
</dbReference>
<organism evidence="11">
    <name type="scientific">freshwater metagenome</name>
    <dbReference type="NCBI Taxonomy" id="449393"/>
    <lineage>
        <taxon>unclassified sequences</taxon>
        <taxon>metagenomes</taxon>
        <taxon>ecological metagenomes</taxon>
    </lineage>
</organism>
<evidence type="ECO:0000313" key="11">
    <source>
        <dbReference type="EMBL" id="CAB4635439.1"/>
    </source>
</evidence>
<protein>
    <recommendedName>
        <fullName evidence="2">phosphoribosylamine--glycine ligase</fullName>
        <ecNumber evidence="2">6.3.4.13</ecNumber>
    </recommendedName>
    <alternativeName>
        <fullName evidence="8">Glycinamide ribonucleotide synthetase</fullName>
    </alternativeName>
    <alternativeName>
        <fullName evidence="9">Phosphoribosylglycinamide synthetase</fullName>
    </alternativeName>
</protein>
<dbReference type="SMART" id="SM01210">
    <property type="entry name" value="GARS_C"/>
    <property type="match status" value="1"/>
</dbReference>
<proteinExistence type="inferred from homology"/>
<evidence type="ECO:0000256" key="5">
    <source>
        <dbReference type="ARBA" id="ARBA00022755"/>
    </source>
</evidence>
<dbReference type="AlphaFoldDB" id="A0A6J6JHN2"/>
<comment type="pathway">
    <text evidence="1">Purine metabolism; IMP biosynthesis via de novo pathway; N(1)-(5-phospho-D-ribosyl)glycinamide from 5-phospho-alpha-D-ribose 1-diphosphate: step 2/2.</text>
</comment>
<dbReference type="HAMAP" id="MF_00138">
    <property type="entry name" value="GARS"/>
    <property type="match status" value="1"/>
</dbReference>
<evidence type="ECO:0000256" key="7">
    <source>
        <dbReference type="ARBA" id="ARBA00038345"/>
    </source>
</evidence>
<dbReference type="GO" id="GO:0006189">
    <property type="term" value="P:'de novo' IMP biosynthetic process"/>
    <property type="evidence" value="ECO:0007669"/>
    <property type="project" value="UniProtKB-UniPathway"/>
</dbReference>
<dbReference type="PANTHER" id="PTHR43472:SF1">
    <property type="entry name" value="PHOSPHORIBOSYLAMINE--GLYCINE LIGASE, CHLOROPLASTIC"/>
    <property type="match status" value="1"/>
</dbReference>
<evidence type="ECO:0000256" key="3">
    <source>
        <dbReference type="ARBA" id="ARBA00022598"/>
    </source>
</evidence>
<dbReference type="InterPro" id="IPR013815">
    <property type="entry name" value="ATP_grasp_subdomain_1"/>
</dbReference>
<dbReference type="InterPro" id="IPR011761">
    <property type="entry name" value="ATP-grasp"/>
</dbReference>
<dbReference type="NCBIfam" id="TIGR00877">
    <property type="entry name" value="purD"/>
    <property type="match status" value="1"/>
</dbReference>
<dbReference type="InterPro" id="IPR020560">
    <property type="entry name" value="PRibGlycinamide_synth_C-dom"/>
</dbReference>
<dbReference type="Gene3D" id="3.30.470.20">
    <property type="entry name" value="ATP-grasp fold, B domain"/>
    <property type="match status" value="1"/>
</dbReference>
<dbReference type="PROSITE" id="PS50975">
    <property type="entry name" value="ATP_GRASP"/>
    <property type="match status" value="1"/>
</dbReference>
<dbReference type="InterPro" id="IPR020562">
    <property type="entry name" value="PRibGlycinamide_synth_N"/>
</dbReference>
<dbReference type="PROSITE" id="PS00184">
    <property type="entry name" value="GARS"/>
    <property type="match status" value="1"/>
</dbReference>
<dbReference type="Pfam" id="PF01071">
    <property type="entry name" value="GARS_A"/>
    <property type="match status" value="1"/>
</dbReference>
<dbReference type="SUPFAM" id="SSF52440">
    <property type="entry name" value="PreATP-grasp domain"/>
    <property type="match status" value="1"/>
</dbReference>
<evidence type="ECO:0000256" key="8">
    <source>
        <dbReference type="ARBA" id="ARBA00042242"/>
    </source>
</evidence>
<name>A0A6J6JHN2_9ZZZZ</name>
<dbReference type="SUPFAM" id="SSF51246">
    <property type="entry name" value="Rudiment single hybrid motif"/>
    <property type="match status" value="1"/>
</dbReference>
<gene>
    <name evidence="11" type="ORF">UFOPK2158_00154</name>
</gene>
<dbReference type="PANTHER" id="PTHR43472">
    <property type="entry name" value="PHOSPHORIBOSYLAMINE--GLYCINE LIGASE"/>
    <property type="match status" value="1"/>
</dbReference>
<dbReference type="InterPro" id="IPR020561">
    <property type="entry name" value="PRibGlycinamid_synth_ATP-grasp"/>
</dbReference>
<evidence type="ECO:0000256" key="6">
    <source>
        <dbReference type="ARBA" id="ARBA00022840"/>
    </source>
</evidence>
<reference evidence="11" key="1">
    <citation type="submission" date="2020-05" db="EMBL/GenBank/DDBJ databases">
        <authorList>
            <person name="Chiriac C."/>
            <person name="Salcher M."/>
            <person name="Ghai R."/>
            <person name="Kavagutti S V."/>
        </authorList>
    </citation>
    <scope>NUCLEOTIDE SEQUENCE</scope>
</reference>
<dbReference type="InterPro" id="IPR037123">
    <property type="entry name" value="PRibGlycinamide_synth_C_sf"/>
</dbReference>
<evidence type="ECO:0000256" key="9">
    <source>
        <dbReference type="ARBA" id="ARBA00042864"/>
    </source>
</evidence>
<evidence type="ECO:0000256" key="4">
    <source>
        <dbReference type="ARBA" id="ARBA00022741"/>
    </source>
</evidence>
<dbReference type="Gene3D" id="3.40.50.20">
    <property type="match status" value="1"/>
</dbReference>
<dbReference type="Pfam" id="PF02843">
    <property type="entry name" value="GARS_C"/>
    <property type="match status" value="1"/>
</dbReference>
<feature type="domain" description="ATP-grasp" evidence="10">
    <location>
        <begin position="107"/>
        <end position="306"/>
    </location>
</feature>
<dbReference type="EC" id="6.3.4.13" evidence="2"/>
<keyword evidence="3" id="KW-0436">Ligase</keyword>
<dbReference type="GO" id="GO:0004637">
    <property type="term" value="F:phosphoribosylamine-glycine ligase activity"/>
    <property type="evidence" value="ECO:0007669"/>
    <property type="project" value="UniProtKB-EC"/>
</dbReference>
<keyword evidence="4" id="KW-0547">Nucleotide-binding</keyword>
<sequence>MKILILGSGAREHTIIQALRRDSEKHDILAAPGNAGISADADIVALNPTNPRVVTDFALSSDIDLVIIGPEAPLVAGVANRLRSAGIPVFGPEREAAALEGSKAFAKDVMASAGVPTGQAWSVETSEELITALDQSEGPYVVKADGLASGKGVLVTDDRQAAIEHAEFYLQHGPVLVEEFLSGPEVSLFFLSDGTRVMPLTPAQDYKRAYDNNEGPNTGGMGAYSPLPWLPKNFVADIQRDVAEPTITELASRGMPFVGLLYCGLILTSEGVKVIEFNARFGDPETQVVLARLSSPLAPLLLAAAQGDLAQVAPPKFSRNVAVTVVLASEGYPDNPHTGRDIHGLGALASHKHVRVAHAGTGFDGLQLLATGGRVLSVVATGRDFDQARERAYAALEKITLEGSFYRRDIAQGVSA</sequence>
<evidence type="ECO:0000259" key="10">
    <source>
        <dbReference type="PROSITE" id="PS50975"/>
    </source>
</evidence>
<evidence type="ECO:0000256" key="1">
    <source>
        <dbReference type="ARBA" id="ARBA00005174"/>
    </source>
</evidence>
<keyword evidence="5" id="KW-0658">Purine biosynthesis</keyword>
<dbReference type="GO" id="GO:0005524">
    <property type="term" value="F:ATP binding"/>
    <property type="evidence" value="ECO:0007669"/>
    <property type="project" value="UniProtKB-KW"/>
</dbReference>
<dbReference type="UniPathway" id="UPA00074">
    <property type="reaction ID" value="UER00125"/>
</dbReference>
<dbReference type="Pfam" id="PF02844">
    <property type="entry name" value="GARS_N"/>
    <property type="match status" value="1"/>
</dbReference>
<dbReference type="SUPFAM" id="SSF56059">
    <property type="entry name" value="Glutathione synthetase ATP-binding domain-like"/>
    <property type="match status" value="1"/>
</dbReference>
<keyword evidence="6" id="KW-0067">ATP-binding</keyword>
<dbReference type="InterPro" id="IPR000115">
    <property type="entry name" value="PRibGlycinamide_synth"/>
</dbReference>
<dbReference type="SMART" id="SM01209">
    <property type="entry name" value="GARS_A"/>
    <property type="match status" value="1"/>
</dbReference>